<dbReference type="Pfam" id="PF12290">
    <property type="entry name" value="DUF3802"/>
    <property type="match status" value="1"/>
</dbReference>
<dbReference type="Proteomes" id="UP000439994">
    <property type="component" value="Unassembled WGS sequence"/>
</dbReference>
<proteinExistence type="predicted"/>
<evidence type="ECO:0000313" key="1">
    <source>
        <dbReference type="EMBL" id="MUH73089.1"/>
    </source>
</evidence>
<gene>
    <name evidence="1" type="ORF">GNP35_11705</name>
</gene>
<evidence type="ECO:0000313" key="2">
    <source>
        <dbReference type="Proteomes" id="UP000439994"/>
    </source>
</evidence>
<organism evidence="1 2">
    <name type="scientific">Psychrosphaera haliotis</name>
    <dbReference type="NCBI Taxonomy" id="555083"/>
    <lineage>
        <taxon>Bacteria</taxon>
        <taxon>Pseudomonadati</taxon>
        <taxon>Pseudomonadota</taxon>
        <taxon>Gammaproteobacteria</taxon>
        <taxon>Alteromonadales</taxon>
        <taxon>Pseudoalteromonadaceae</taxon>
        <taxon>Psychrosphaera</taxon>
    </lineage>
</organism>
<comment type="caution">
    <text evidence="1">The sequence shown here is derived from an EMBL/GenBank/DDBJ whole genome shotgun (WGS) entry which is preliminary data.</text>
</comment>
<dbReference type="EMBL" id="WOCD01000005">
    <property type="protein sequence ID" value="MUH73089.1"/>
    <property type="molecule type" value="Genomic_DNA"/>
</dbReference>
<dbReference type="AlphaFoldDB" id="A0A6N8FC28"/>
<dbReference type="RefSeq" id="WP_155696283.1">
    <property type="nucleotide sequence ID" value="NZ_WOCD01000005.1"/>
</dbReference>
<protein>
    <submittedName>
        <fullName evidence="1">DUF3802 family protein</fullName>
    </submittedName>
</protein>
<dbReference type="OrthoDB" id="5917039at2"/>
<keyword evidence="2" id="KW-1185">Reference proteome</keyword>
<reference evidence="1 2" key="1">
    <citation type="submission" date="2019-11" db="EMBL/GenBank/DDBJ databases">
        <title>P. haliotis isolates from Z. marina roots.</title>
        <authorList>
            <person name="Cohen M."/>
            <person name="Jospin G."/>
            <person name="Eisen J.A."/>
            <person name="Coil D.A."/>
        </authorList>
    </citation>
    <scope>NUCLEOTIDE SEQUENCE [LARGE SCALE GENOMIC DNA]</scope>
    <source>
        <strain evidence="1 2">UCD-MCMsp1aY</strain>
    </source>
</reference>
<sequence>MVTDKAAYIELMNYLTSSKEVFLTSTSEQTLDETLEVLVENEIATQIINLCSQHDDLETNHRSIIVREVDGIVYDMQQVLADYWHQNVTPSQVEFITEFTSLIKNVFDSAIADLLD</sequence>
<name>A0A6N8FC28_9GAMM</name>
<accession>A0A6N8FC28</accession>
<dbReference type="InterPro" id="IPR020979">
    <property type="entry name" value="Uncharacterised_A0KLC6"/>
</dbReference>